<dbReference type="EC" id="1.1.1.-" evidence="5"/>
<dbReference type="InterPro" id="IPR002347">
    <property type="entry name" value="SDR_fam"/>
</dbReference>
<dbReference type="Gene3D" id="3.40.50.720">
    <property type="entry name" value="NAD(P)-binding Rossmann-like Domain"/>
    <property type="match status" value="1"/>
</dbReference>
<name>A0A5N5HGM5_9ROSA</name>
<dbReference type="GO" id="GO:0016020">
    <property type="term" value="C:membrane"/>
    <property type="evidence" value="ECO:0007669"/>
    <property type="project" value="TreeGrafter"/>
</dbReference>
<evidence type="ECO:0000256" key="2">
    <source>
        <dbReference type="ARBA" id="ARBA00022857"/>
    </source>
</evidence>
<dbReference type="Proteomes" id="UP000327157">
    <property type="component" value="Chromosome 4"/>
</dbReference>
<dbReference type="InterPro" id="IPR045313">
    <property type="entry name" value="CBR1-like"/>
</dbReference>
<keyword evidence="2 5" id="KW-0521">NADP</keyword>
<reference evidence="6 7" key="3">
    <citation type="submission" date="2019-11" db="EMBL/GenBank/DDBJ databases">
        <title>A de novo genome assembly of a pear dwarfing rootstock.</title>
        <authorList>
            <person name="Wang F."/>
            <person name="Wang J."/>
            <person name="Li S."/>
            <person name="Zhang Y."/>
            <person name="Fang M."/>
            <person name="Ma L."/>
            <person name="Zhao Y."/>
            <person name="Jiang S."/>
        </authorList>
    </citation>
    <scope>NUCLEOTIDE SEQUENCE [LARGE SCALE GENOMIC DNA]</scope>
    <source>
        <strain evidence="6">S2</strain>
        <tissue evidence="6">Leaf</tissue>
    </source>
</reference>
<comment type="similarity">
    <text evidence="1 4">Belongs to the short-chain dehydrogenases/reductases (SDR) family.</text>
</comment>
<dbReference type="CDD" id="cd05324">
    <property type="entry name" value="carb_red_PTCR-like_SDR_c"/>
    <property type="match status" value="1"/>
</dbReference>
<accession>A0A5N5HGM5</accession>
<reference evidence="6 7" key="1">
    <citation type="submission" date="2019-09" db="EMBL/GenBank/DDBJ databases">
        <authorList>
            <person name="Ou C."/>
        </authorList>
    </citation>
    <scope>NUCLEOTIDE SEQUENCE [LARGE SCALE GENOMIC DNA]</scope>
    <source>
        <strain evidence="6">S2</strain>
        <tissue evidence="6">Leaf</tissue>
    </source>
</reference>
<comment type="caution">
    <text evidence="6">The sequence shown here is derived from an EMBL/GenBank/DDBJ whole genome shotgun (WGS) entry which is preliminary data.</text>
</comment>
<evidence type="ECO:0000256" key="1">
    <source>
        <dbReference type="ARBA" id="ARBA00006484"/>
    </source>
</evidence>
<dbReference type="FunFam" id="3.40.50.720:FF:000312">
    <property type="entry name" value="(+)-neomenthol dehydrogenase"/>
    <property type="match status" value="1"/>
</dbReference>
<evidence type="ECO:0000256" key="3">
    <source>
        <dbReference type="ARBA" id="ARBA00023002"/>
    </source>
</evidence>
<dbReference type="SUPFAM" id="SSF51735">
    <property type="entry name" value="NAD(P)-binding Rossmann-fold domains"/>
    <property type="match status" value="1"/>
</dbReference>
<proteinExistence type="inferred from homology"/>
<dbReference type="AlphaFoldDB" id="A0A5N5HGM5"/>
<organism evidence="6 7">
    <name type="scientific">Pyrus ussuriensis x Pyrus communis</name>
    <dbReference type="NCBI Taxonomy" id="2448454"/>
    <lineage>
        <taxon>Eukaryota</taxon>
        <taxon>Viridiplantae</taxon>
        <taxon>Streptophyta</taxon>
        <taxon>Embryophyta</taxon>
        <taxon>Tracheophyta</taxon>
        <taxon>Spermatophyta</taxon>
        <taxon>Magnoliopsida</taxon>
        <taxon>eudicotyledons</taxon>
        <taxon>Gunneridae</taxon>
        <taxon>Pentapetalae</taxon>
        <taxon>rosids</taxon>
        <taxon>fabids</taxon>
        <taxon>Rosales</taxon>
        <taxon>Rosaceae</taxon>
        <taxon>Amygdaloideae</taxon>
        <taxon>Maleae</taxon>
        <taxon>Pyrus</taxon>
    </lineage>
</organism>
<dbReference type="OrthoDB" id="1933717at2759"/>
<dbReference type="PRINTS" id="PR00081">
    <property type="entry name" value="GDHRDH"/>
</dbReference>
<keyword evidence="3 5" id="KW-0560">Oxidoreductase</keyword>
<reference evidence="7" key="2">
    <citation type="submission" date="2019-10" db="EMBL/GenBank/DDBJ databases">
        <title>A de novo genome assembly of a pear dwarfing rootstock.</title>
        <authorList>
            <person name="Wang F."/>
            <person name="Wang J."/>
            <person name="Li S."/>
            <person name="Zhang Y."/>
            <person name="Fang M."/>
            <person name="Ma L."/>
            <person name="Zhao Y."/>
            <person name="Jiang S."/>
        </authorList>
    </citation>
    <scope>NUCLEOTIDE SEQUENCE [LARGE SCALE GENOMIC DNA]</scope>
</reference>
<keyword evidence="7" id="KW-1185">Reference proteome</keyword>
<dbReference type="EMBL" id="SMOL01000231">
    <property type="protein sequence ID" value="KAB2622324.1"/>
    <property type="molecule type" value="Genomic_DNA"/>
</dbReference>
<dbReference type="GO" id="GO:0016616">
    <property type="term" value="F:oxidoreductase activity, acting on the CH-OH group of donors, NAD or NADP as acceptor"/>
    <property type="evidence" value="ECO:0007669"/>
    <property type="project" value="InterPro"/>
</dbReference>
<dbReference type="PANTHER" id="PTHR43490:SF98">
    <property type="entry name" value="OS02G0640600 PROTEIN"/>
    <property type="match status" value="1"/>
</dbReference>
<evidence type="ECO:0000256" key="4">
    <source>
        <dbReference type="RuleBase" id="RU000363"/>
    </source>
</evidence>
<sequence length="297" mass="32434">MAEATKRYAVVTGANKGVGFGTVKQLASNGIMVVLTARDEKRGLEALEKLKEFGVSDRVVFHQLDVTNSASIASLADFVKTQFGKLDILVNNAGINGSIVNPESFRSAVIGKMPDEINWNEISMTPNYELAEECLKTNYYGPKSVTEALLPLLKLSDSPRIINVSSGAAKLMNFPNGWAKEVLSDAESLTEERIDAVLSEFLEDYKQGLLETKSWPLIFPAYKVSKAALNAYTRTLAKKYPKFCINCGSPGSVKTDMTFNFGILTIDEGAESIVRLALLPNGGPTGLYFVRKEVTPF</sequence>
<dbReference type="PANTHER" id="PTHR43490">
    <property type="entry name" value="(+)-NEOMENTHOL DEHYDROGENASE"/>
    <property type="match status" value="1"/>
</dbReference>
<dbReference type="PRINTS" id="PR00080">
    <property type="entry name" value="SDRFAMILY"/>
</dbReference>
<evidence type="ECO:0000313" key="7">
    <source>
        <dbReference type="Proteomes" id="UP000327157"/>
    </source>
</evidence>
<dbReference type="Pfam" id="PF00106">
    <property type="entry name" value="adh_short"/>
    <property type="match status" value="1"/>
</dbReference>
<evidence type="ECO:0000256" key="5">
    <source>
        <dbReference type="RuleBase" id="RU369024"/>
    </source>
</evidence>
<gene>
    <name evidence="6" type="ORF">D8674_024506</name>
</gene>
<protein>
    <recommendedName>
        <fullName evidence="5">Short-chain dehydrogenase/reductase</fullName>
        <ecNumber evidence="5">1.1.1.-</ecNumber>
    </recommendedName>
</protein>
<dbReference type="InterPro" id="IPR036291">
    <property type="entry name" value="NAD(P)-bd_dom_sf"/>
</dbReference>
<evidence type="ECO:0000313" key="6">
    <source>
        <dbReference type="EMBL" id="KAB2622324.1"/>
    </source>
</evidence>